<dbReference type="AlphaFoldDB" id="A0AAE0LZ44"/>
<feature type="transmembrane region" description="Helical" evidence="2">
    <location>
        <begin position="65"/>
        <end position="90"/>
    </location>
</feature>
<feature type="transmembrane region" description="Helical" evidence="2">
    <location>
        <begin position="279"/>
        <end position="298"/>
    </location>
</feature>
<evidence type="ECO:0000256" key="2">
    <source>
        <dbReference type="SAM" id="Phobius"/>
    </source>
</evidence>
<evidence type="ECO:0000256" key="1">
    <source>
        <dbReference type="SAM" id="MobiDB-lite"/>
    </source>
</evidence>
<keyword evidence="2" id="KW-1133">Transmembrane helix</keyword>
<sequence length="357" mass="39478">MATSPGISGRHQEPSSMVVFLKSLHASLLGGLEPQFCGQKSIPETYPKLKSSVLADGYRAAFVRILIAIFINHIWTILFARLNVSGAMWYTPMENLRLARSNPDVFFVEFHSYSGMSLFLFALYHLALRYVGQTAAASMIAEKHSFSAGQPRREDALAEIRNVGYIVWVFATTELLFSRGVNMYAWFIAMSSLVSGEDAGYAVLKSVVGTHMYQVLGVGVVAFHGTVKILLPLCLEALRLVVFNGQPGLALFIGFLVGAVSAVIAYRSIFFIALEVSGMFVATGWLVVALLVFATWFVDDRKGLKMNTVFARERGSRAKRLLSKEQTERVEILRSKTSRSQNESQVGEQHQATKISS</sequence>
<keyword evidence="4" id="KW-1185">Reference proteome</keyword>
<feature type="transmembrane region" description="Helical" evidence="2">
    <location>
        <begin position="250"/>
        <end position="273"/>
    </location>
</feature>
<proteinExistence type="predicted"/>
<name>A0AAE0LZ44_9PEZI</name>
<evidence type="ECO:0000313" key="4">
    <source>
        <dbReference type="Proteomes" id="UP001283341"/>
    </source>
</evidence>
<evidence type="ECO:0000313" key="3">
    <source>
        <dbReference type="EMBL" id="KAK3312993.1"/>
    </source>
</evidence>
<comment type="caution">
    <text evidence="3">The sequence shown here is derived from an EMBL/GenBank/DDBJ whole genome shotgun (WGS) entry which is preliminary data.</text>
</comment>
<feature type="region of interest" description="Disordered" evidence="1">
    <location>
        <begin position="331"/>
        <end position="357"/>
    </location>
</feature>
<feature type="transmembrane region" description="Helical" evidence="2">
    <location>
        <begin position="216"/>
        <end position="238"/>
    </location>
</feature>
<dbReference type="Proteomes" id="UP001283341">
    <property type="component" value="Unassembled WGS sequence"/>
</dbReference>
<feature type="compositionally biased region" description="Polar residues" evidence="1">
    <location>
        <begin position="338"/>
        <end position="357"/>
    </location>
</feature>
<reference evidence="3" key="2">
    <citation type="submission" date="2023-06" db="EMBL/GenBank/DDBJ databases">
        <authorList>
            <consortium name="Lawrence Berkeley National Laboratory"/>
            <person name="Haridas S."/>
            <person name="Hensen N."/>
            <person name="Bonometti L."/>
            <person name="Westerberg I."/>
            <person name="Brannstrom I.O."/>
            <person name="Guillou S."/>
            <person name="Cros-Aarteil S."/>
            <person name="Calhoun S."/>
            <person name="Kuo A."/>
            <person name="Mondo S."/>
            <person name="Pangilinan J."/>
            <person name="Riley R."/>
            <person name="Labutti K."/>
            <person name="Andreopoulos B."/>
            <person name="Lipzen A."/>
            <person name="Chen C."/>
            <person name="Yanf M."/>
            <person name="Daum C."/>
            <person name="Ng V."/>
            <person name="Clum A."/>
            <person name="Steindorff A."/>
            <person name="Ohm R."/>
            <person name="Martin F."/>
            <person name="Silar P."/>
            <person name="Natvig D."/>
            <person name="Lalanne C."/>
            <person name="Gautier V."/>
            <person name="Ament-Velasquez S.L."/>
            <person name="Kruys A."/>
            <person name="Hutchinson M.I."/>
            <person name="Powell A.J."/>
            <person name="Barry K."/>
            <person name="Miller A.N."/>
            <person name="Grigoriev I.V."/>
            <person name="Debuchy R."/>
            <person name="Gladieux P."/>
            <person name="Thoren M.H."/>
            <person name="Johannesson H."/>
        </authorList>
    </citation>
    <scope>NUCLEOTIDE SEQUENCE</scope>
    <source>
        <strain evidence="3">CBS 118394</strain>
    </source>
</reference>
<keyword evidence="2" id="KW-0472">Membrane</keyword>
<feature type="transmembrane region" description="Helical" evidence="2">
    <location>
        <begin position="110"/>
        <end position="131"/>
    </location>
</feature>
<evidence type="ECO:0008006" key="5">
    <source>
        <dbReference type="Google" id="ProtNLM"/>
    </source>
</evidence>
<organism evidence="3 4">
    <name type="scientific">Apodospora peruviana</name>
    <dbReference type="NCBI Taxonomy" id="516989"/>
    <lineage>
        <taxon>Eukaryota</taxon>
        <taxon>Fungi</taxon>
        <taxon>Dikarya</taxon>
        <taxon>Ascomycota</taxon>
        <taxon>Pezizomycotina</taxon>
        <taxon>Sordariomycetes</taxon>
        <taxon>Sordariomycetidae</taxon>
        <taxon>Sordariales</taxon>
        <taxon>Lasiosphaeriaceae</taxon>
        <taxon>Apodospora</taxon>
    </lineage>
</organism>
<protein>
    <recommendedName>
        <fullName evidence="5">Transmembrane protein</fullName>
    </recommendedName>
</protein>
<gene>
    <name evidence="3" type="ORF">B0H66DRAFT_569326</name>
</gene>
<dbReference type="EMBL" id="JAUEDM010000008">
    <property type="protein sequence ID" value="KAK3312993.1"/>
    <property type="molecule type" value="Genomic_DNA"/>
</dbReference>
<reference evidence="3" key="1">
    <citation type="journal article" date="2023" name="Mol. Phylogenet. Evol.">
        <title>Genome-scale phylogeny and comparative genomics of the fungal order Sordariales.</title>
        <authorList>
            <person name="Hensen N."/>
            <person name="Bonometti L."/>
            <person name="Westerberg I."/>
            <person name="Brannstrom I.O."/>
            <person name="Guillou S."/>
            <person name="Cros-Aarteil S."/>
            <person name="Calhoun S."/>
            <person name="Haridas S."/>
            <person name="Kuo A."/>
            <person name="Mondo S."/>
            <person name="Pangilinan J."/>
            <person name="Riley R."/>
            <person name="LaButti K."/>
            <person name="Andreopoulos B."/>
            <person name="Lipzen A."/>
            <person name="Chen C."/>
            <person name="Yan M."/>
            <person name="Daum C."/>
            <person name="Ng V."/>
            <person name="Clum A."/>
            <person name="Steindorff A."/>
            <person name="Ohm R.A."/>
            <person name="Martin F."/>
            <person name="Silar P."/>
            <person name="Natvig D.O."/>
            <person name="Lalanne C."/>
            <person name="Gautier V."/>
            <person name="Ament-Velasquez S.L."/>
            <person name="Kruys A."/>
            <person name="Hutchinson M.I."/>
            <person name="Powell A.J."/>
            <person name="Barry K."/>
            <person name="Miller A.N."/>
            <person name="Grigoriev I.V."/>
            <person name="Debuchy R."/>
            <person name="Gladieux P."/>
            <person name="Hiltunen Thoren M."/>
            <person name="Johannesson H."/>
        </authorList>
    </citation>
    <scope>NUCLEOTIDE SEQUENCE</scope>
    <source>
        <strain evidence="3">CBS 118394</strain>
    </source>
</reference>
<accession>A0AAE0LZ44</accession>
<keyword evidence="2" id="KW-0812">Transmembrane</keyword>